<organism evidence="3 4">
    <name type="scientific">Glutinoglossum americanum</name>
    <dbReference type="NCBI Taxonomy" id="1670608"/>
    <lineage>
        <taxon>Eukaryota</taxon>
        <taxon>Fungi</taxon>
        <taxon>Dikarya</taxon>
        <taxon>Ascomycota</taxon>
        <taxon>Pezizomycotina</taxon>
        <taxon>Geoglossomycetes</taxon>
        <taxon>Geoglossales</taxon>
        <taxon>Geoglossaceae</taxon>
        <taxon>Glutinoglossum</taxon>
    </lineage>
</organism>
<feature type="compositionally biased region" description="Low complexity" evidence="1">
    <location>
        <begin position="47"/>
        <end position="56"/>
    </location>
</feature>
<dbReference type="Pfam" id="PF25809">
    <property type="entry name" value="STEEP1"/>
    <property type="match status" value="1"/>
</dbReference>
<evidence type="ECO:0000259" key="2">
    <source>
        <dbReference type="Pfam" id="PF25809"/>
    </source>
</evidence>
<name>A0A9P8HXB7_9PEZI</name>
<feature type="region of interest" description="Disordered" evidence="1">
    <location>
        <begin position="24"/>
        <end position="82"/>
    </location>
</feature>
<dbReference type="Proteomes" id="UP000698800">
    <property type="component" value="Unassembled WGS sequence"/>
</dbReference>
<dbReference type="AlphaFoldDB" id="A0A9P8HXB7"/>
<proteinExistence type="predicted"/>
<dbReference type="InterPro" id="IPR057965">
    <property type="entry name" value="STEEP1_dom"/>
</dbReference>
<evidence type="ECO:0000313" key="3">
    <source>
        <dbReference type="EMBL" id="KAH0537203.1"/>
    </source>
</evidence>
<dbReference type="OrthoDB" id="418131at2759"/>
<evidence type="ECO:0000313" key="4">
    <source>
        <dbReference type="Proteomes" id="UP000698800"/>
    </source>
</evidence>
<sequence length="191" mass="21188">MPKIHAYHCLCTHLLFASTHNISSLPRRRSPGLDNAIIVPLPPPPLRSSSPSSSSESEPEPEPPQASINNNPHSPWRPRRRRDPQSLNYTLLLSTTQDRKPHIISRADGFEKRYLWRCGRCRLIVGYQLDDVHFPTSAAAESAGDEEGRKGREKGRVLYLLPGGLMSTEEMAAGKTWSDKEIEVGGGGEGK</sequence>
<protein>
    <recommendedName>
        <fullName evidence="2">STEEP1 domain-containing protein</fullName>
    </recommendedName>
</protein>
<keyword evidence="4" id="KW-1185">Reference proteome</keyword>
<gene>
    <name evidence="3" type="ORF">FGG08_005981</name>
</gene>
<evidence type="ECO:0000256" key="1">
    <source>
        <dbReference type="SAM" id="MobiDB-lite"/>
    </source>
</evidence>
<accession>A0A9P8HXB7</accession>
<reference evidence="3" key="1">
    <citation type="submission" date="2021-03" db="EMBL/GenBank/DDBJ databases">
        <title>Comparative genomics and phylogenomic investigation of the class Geoglossomycetes provide insights into ecological specialization and systematics.</title>
        <authorList>
            <person name="Melie T."/>
            <person name="Pirro S."/>
            <person name="Miller A.N."/>
            <person name="Quandt A."/>
        </authorList>
    </citation>
    <scope>NUCLEOTIDE SEQUENCE</scope>
    <source>
        <strain evidence="3">GBOQ0MN5Z8</strain>
    </source>
</reference>
<feature type="domain" description="STEEP1" evidence="2">
    <location>
        <begin position="3"/>
        <end position="172"/>
    </location>
</feature>
<dbReference type="EMBL" id="JAGHQL010000157">
    <property type="protein sequence ID" value="KAH0537203.1"/>
    <property type="molecule type" value="Genomic_DNA"/>
</dbReference>
<comment type="caution">
    <text evidence="3">The sequence shown here is derived from an EMBL/GenBank/DDBJ whole genome shotgun (WGS) entry which is preliminary data.</text>
</comment>